<name>A0A7W8IV38_9BACL</name>
<gene>
    <name evidence="1" type="ORF">HNQ34_003348</name>
</gene>
<protein>
    <submittedName>
        <fullName evidence="1">Uncharacterized protein</fullName>
    </submittedName>
</protein>
<accession>A0A7W8IV38</accession>
<reference evidence="1 2" key="1">
    <citation type="submission" date="2020-08" db="EMBL/GenBank/DDBJ databases">
        <title>Genomic Encyclopedia of Type Strains, Phase IV (KMG-IV): sequencing the most valuable type-strain genomes for metagenomic binning, comparative biology and taxonomic classification.</title>
        <authorList>
            <person name="Goeker M."/>
        </authorList>
    </citation>
    <scope>NUCLEOTIDE SEQUENCE [LARGE SCALE GENOMIC DNA]</scope>
    <source>
        <strain evidence="1 2">DSM 16325</strain>
    </source>
</reference>
<proteinExistence type="predicted"/>
<dbReference type="EMBL" id="JACHEP010000032">
    <property type="protein sequence ID" value="MBB5326229.1"/>
    <property type="molecule type" value="Genomic_DNA"/>
</dbReference>
<evidence type="ECO:0000313" key="2">
    <source>
        <dbReference type="Proteomes" id="UP000520011"/>
    </source>
</evidence>
<sequence>MRNTIINSAAKIASDPKAIVGPNDCHRKSAITLAGKEVSEPAGVLVRGIRQKSLCSASLFRIFAHEPIILTENNR</sequence>
<dbReference type="AlphaFoldDB" id="A0A7W8IV38"/>
<evidence type="ECO:0000313" key="1">
    <source>
        <dbReference type="EMBL" id="MBB5326229.1"/>
    </source>
</evidence>
<keyword evidence="2" id="KW-1185">Reference proteome</keyword>
<dbReference type="RefSeq" id="WP_183256384.1">
    <property type="nucleotide sequence ID" value="NZ_JACHEP010000032.1"/>
</dbReference>
<dbReference type="Proteomes" id="UP000520011">
    <property type="component" value="Unassembled WGS sequence"/>
</dbReference>
<organism evidence="1 2">
    <name type="scientific">Anoxybacteroides tepidamans</name>
    <dbReference type="NCBI Taxonomy" id="265948"/>
    <lineage>
        <taxon>Bacteria</taxon>
        <taxon>Bacillati</taxon>
        <taxon>Bacillota</taxon>
        <taxon>Bacilli</taxon>
        <taxon>Bacillales</taxon>
        <taxon>Anoxybacillaceae</taxon>
        <taxon>Anoxybacteroides</taxon>
    </lineage>
</organism>
<comment type="caution">
    <text evidence="1">The sequence shown here is derived from an EMBL/GenBank/DDBJ whole genome shotgun (WGS) entry which is preliminary data.</text>
</comment>